<evidence type="ECO:0000256" key="1">
    <source>
        <dbReference type="SAM" id="Phobius"/>
    </source>
</evidence>
<keyword evidence="1" id="KW-1133">Transmembrane helix</keyword>
<name>A0AAW0EFM5_9AGAR</name>
<organism evidence="2 3">
    <name type="scientific">Favolaschia claudopus</name>
    <dbReference type="NCBI Taxonomy" id="2862362"/>
    <lineage>
        <taxon>Eukaryota</taxon>
        <taxon>Fungi</taxon>
        <taxon>Dikarya</taxon>
        <taxon>Basidiomycota</taxon>
        <taxon>Agaricomycotina</taxon>
        <taxon>Agaricomycetes</taxon>
        <taxon>Agaricomycetidae</taxon>
        <taxon>Agaricales</taxon>
        <taxon>Marasmiineae</taxon>
        <taxon>Mycenaceae</taxon>
        <taxon>Favolaschia</taxon>
    </lineage>
</organism>
<gene>
    <name evidence="2" type="ORF">R3P38DRAFT_2823566</name>
</gene>
<keyword evidence="1" id="KW-0812">Transmembrane</keyword>
<reference evidence="2 3" key="1">
    <citation type="journal article" date="2024" name="J Genomics">
        <title>Draft genome sequencing and assembly of Favolaschia claudopus CIRM-BRFM 2984 isolated from oak limbs.</title>
        <authorList>
            <person name="Navarro D."/>
            <person name="Drula E."/>
            <person name="Chaduli D."/>
            <person name="Cazenave R."/>
            <person name="Ahrendt S."/>
            <person name="Wang J."/>
            <person name="Lipzen A."/>
            <person name="Daum C."/>
            <person name="Barry K."/>
            <person name="Grigoriev I.V."/>
            <person name="Favel A."/>
            <person name="Rosso M.N."/>
            <person name="Martin F."/>
        </authorList>
    </citation>
    <scope>NUCLEOTIDE SEQUENCE [LARGE SCALE GENOMIC DNA]</scope>
    <source>
        <strain evidence="2 3">CIRM-BRFM 2984</strain>
    </source>
</reference>
<keyword evidence="1" id="KW-0472">Membrane</keyword>
<evidence type="ECO:0000313" key="2">
    <source>
        <dbReference type="EMBL" id="KAK7064294.1"/>
    </source>
</evidence>
<comment type="caution">
    <text evidence="2">The sequence shown here is derived from an EMBL/GenBank/DDBJ whole genome shotgun (WGS) entry which is preliminary data.</text>
</comment>
<feature type="transmembrane region" description="Helical" evidence="1">
    <location>
        <begin position="12"/>
        <end position="31"/>
    </location>
</feature>
<dbReference type="EMBL" id="JAWWNJ010000001">
    <property type="protein sequence ID" value="KAK7064294.1"/>
    <property type="molecule type" value="Genomic_DNA"/>
</dbReference>
<feature type="transmembrane region" description="Helical" evidence="1">
    <location>
        <begin position="51"/>
        <end position="68"/>
    </location>
</feature>
<keyword evidence="3" id="KW-1185">Reference proteome</keyword>
<proteinExistence type="predicted"/>
<evidence type="ECO:0000313" key="3">
    <source>
        <dbReference type="Proteomes" id="UP001362999"/>
    </source>
</evidence>
<sequence>MISFHYTQISDFASIYFLNFLTHLLSFRYPLQPKSASHVGFSYPSAKWAGLFYSSTVPCCCIKLVNIYHRM</sequence>
<protein>
    <submittedName>
        <fullName evidence="2">Uncharacterized protein</fullName>
    </submittedName>
</protein>
<dbReference type="AlphaFoldDB" id="A0AAW0EFM5"/>
<accession>A0AAW0EFM5</accession>
<dbReference type="Proteomes" id="UP001362999">
    <property type="component" value="Unassembled WGS sequence"/>
</dbReference>
<feature type="non-terminal residue" evidence="2">
    <location>
        <position position="71"/>
    </location>
</feature>